<evidence type="ECO:0000259" key="6">
    <source>
        <dbReference type="Pfam" id="PF17683"/>
    </source>
</evidence>
<keyword evidence="2" id="KW-0805">Transcription regulation</keyword>
<evidence type="ECO:0000256" key="4">
    <source>
        <dbReference type="ARBA" id="ARBA00023163"/>
    </source>
</evidence>
<dbReference type="GO" id="GO:0003677">
    <property type="term" value="F:DNA binding"/>
    <property type="evidence" value="ECO:0007669"/>
    <property type="project" value="UniProtKB-KW"/>
</dbReference>
<evidence type="ECO:0000256" key="5">
    <source>
        <dbReference type="ARBA" id="ARBA00023242"/>
    </source>
</evidence>
<feature type="non-terminal residue" evidence="7">
    <location>
        <position position="108"/>
    </location>
</feature>
<gene>
    <name evidence="7" type="ORF">MKW94_001842</name>
</gene>
<comment type="subcellular location">
    <subcellularLocation>
        <location evidence="1">Nucleus</location>
    </subcellularLocation>
</comment>
<dbReference type="GO" id="GO:0005674">
    <property type="term" value="C:transcription factor TFIIF complex"/>
    <property type="evidence" value="ECO:0007669"/>
    <property type="project" value="InterPro"/>
</dbReference>
<proteinExistence type="predicted"/>
<comment type="caution">
    <text evidence="7">The sequence shown here is derived from an EMBL/GenBank/DDBJ whole genome shotgun (WGS) entry which is preliminary data.</text>
</comment>
<keyword evidence="8" id="KW-1185">Reference proteome</keyword>
<keyword evidence="3" id="KW-0238">DNA-binding</keyword>
<dbReference type="Pfam" id="PF17683">
    <property type="entry name" value="TFIIF_beta_N"/>
    <property type="match status" value="1"/>
</dbReference>
<dbReference type="AlphaFoldDB" id="A0AA42AUA5"/>
<keyword evidence="5" id="KW-0539">Nucleus</keyword>
<dbReference type="PANTHER" id="PTHR10445">
    <property type="entry name" value="GENERAL TRANSCRIPTION FACTOR IIF SUBUNIT 2"/>
    <property type="match status" value="1"/>
</dbReference>
<accession>A0AA42AUA5</accession>
<protein>
    <recommendedName>
        <fullName evidence="6">TFIIF beta subunit N-terminal domain-containing protein</fullName>
    </recommendedName>
</protein>
<dbReference type="SUPFAM" id="SSF50916">
    <property type="entry name" value="Rap30/74 interaction domains"/>
    <property type="match status" value="1"/>
</dbReference>
<dbReference type="InterPro" id="IPR011039">
    <property type="entry name" value="TFIIF_interaction"/>
</dbReference>
<evidence type="ECO:0000256" key="1">
    <source>
        <dbReference type="ARBA" id="ARBA00004123"/>
    </source>
</evidence>
<organism evidence="7 8">
    <name type="scientific">Papaver nudicaule</name>
    <name type="common">Iceland poppy</name>
    <dbReference type="NCBI Taxonomy" id="74823"/>
    <lineage>
        <taxon>Eukaryota</taxon>
        <taxon>Viridiplantae</taxon>
        <taxon>Streptophyta</taxon>
        <taxon>Embryophyta</taxon>
        <taxon>Tracheophyta</taxon>
        <taxon>Spermatophyta</taxon>
        <taxon>Magnoliopsida</taxon>
        <taxon>Ranunculales</taxon>
        <taxon>Papaveraceae</taxon>
        <taxon>Papaveroideae</taxon>
        <taxon>Papaver</taxon>
    </lineage>
</organism>
<evidence type="ECO:0000256" key="2">
    <source>
        <dbReference type="ARBA" id="ARBA00023015"/>
    </source>
</evidence>
<dbReference type="GO" id="GO:0006367">
    <property type="term" value="P:transcription initiation at RNA polymerase II promoter"/>
    <property type="evidence" value="ECO:0007669"/>
    <property type="project" value="InterPro"/>
</dbReference>
<sequence>MEDDKSHVGGSSSNSGICNLEMNKAERAVWLMKCPLVVAKSWQSHSSDPNPVAKVVLSVDPLLPPGDPDSVQFTMELAGNDNQNMPKNYALNTFRDIVPMCIFSETNQ</sequence>
<reference evidence="7" key="1">
    <citation type="submission" date="2022-03" db="EMBL/GenBank/DDBJ databases">
        <title>A functionally conserved STORR gene fusion in Papaver species that diverged 16.8 million years ago.</title>
        <authorList>
            <person name="Catania T."/>
        </authorList>
    </citation>
    <scope>NUCLEOTIDE SEQUENCE</scope>
    <source>
        <strain evidence="7">S-191538</strain>
    </source>
</reference>
<evidence type="ECO:0000313" key="7">
    <source>
        <dbReference type="EMBL" id="MCL7040860.1"/>
    </source>
</evidence>
<name>A0AA42AUA5_PAPNU</name>
<evidence type="ECO:0000256" key="3">
    <source>
        <dbReference type="ARBA" id="ARBA00023125"/>
    </source>
</evidence>
<feature type="domain" description="TFIIF beta subunit N-terminal" evidence="6">
    <location>
        <begin position="27"/>
        <end position="107"/>
    </location>
</feature>
<evidence type="ECO:0000313" key="8">
    <source>
        <dbReference type="Proteomes" id="UP001177140"/>
    </source>
</evidence>
<dbReference type="Proteomes" id="UP001177140">
    <property type="component" value="Unassembled WGS sequence"/>
</dbReference>
<dbReference type="InterPro" id="IPR003196">
    <property type="entry name" value="TFIIF_beta"/>
</dbReference>
<dbReference type="InterPro" id="IPR040504">
    <property type="entry name" value="TFIIF_beta_N"/>
</dbReference>
<keyword evidence="4" id="KW-0804">Transcription</keyword>
<dbReference type="PANTHER" id="PTHR10445:SF0">
    <property type="entry name" value="GENERAL TRANSCRIPTION FACTOR IIF SUBUNIT 2"/>
    <property type="match status" value="1"/>
</dbReference>
<dbReference type="EMBL" id="JAJJMA010217287">
    <property type="protein sequence ID" value="MCL7040860.1"/>
    <property type="molecule type" value="Genomic_DNA"/>
</dbReference>